<comment type="caution">
    <text evidence="1">The sequence shown here is derived from an EMBL/GenBank/DDBJ whole genome shotgun (WGS) entry which is preliminary data.</text>
</comment>
<protein>
    <submittedName>
        <fullName evidence="1">Uncharacterized protein</fullName>
    </submittedName>
</protein>
<evidence type="ECO:0000313" key="1">
    <source>
        <dbReference type="EMBL" id="MPN36605.1"/>
    </source>
</evidence>
<sequence length="76" mass="9146">MLRLHKNLLLATFELPHSCLFFLYLPSEPLSWSKIEYNYLFQKTIPNFFDLHLQQKNLSNRNVQQLVTPNKRVNLK</sequence>
<proteinExistence type="predicted"/>
<dbReference type="EMBL" id="VSSQ01090820">
    <property type="protein sequence ID" value="MPN36605.1"/>
    <property type="molecule type" value="Genomic_DNA"/>
</dbReference>
<accession>A0A645HC50</accession>
<dbReference type="AlphaFoldDB" id="A0A645HC50"/>
<gene>
    <name evidence="1" type="ORF">SDC9_184115</name>
</gene>
<name>A0A645HC50_9ZZZZ</name>
<reference evidence="1" key="1">
    <citation type="submission" date="2019-08" db="EMBL/GenBank/DDBJ databases">
        <authorList>
            <person name="Kucharzyk K."/>
            <person name="Murdoch R.W."/>
            <person name="Higgins S."/>
            <person name="Loffler F."/>
        </authorList>
    </citation>
    <scope>NUCLEOTIDE SEQUENCE</scope>
</reference>
<organism evidence="1">
    <name type="scientific">bioreactor metagenome</name>
    <dbReference type="NCBI Taxonomy" id="1076179"/>
    <lineage>
        <taxon>unclassified sequences</taxon>
        <taxon>metagenomes</taxon>
        <taxon>ecological metagenomes</taxon>
    </lineage>
</organism>